<dbReference type="RefSeq" id="WP_012833086.1">
    <property type="nucleotide sequence ID" value="NC_013441.1"/>
</dbReference>
<name>D0L5I4_GORB4</name>
<reference evidence="2 3" key="2">
    <citation type="journal article" date="2010" name="Stand. Genomic Sci.">
        <title>Complete genome sequence of Gordonia bronchialis type strain (3410).</title>
        <authorList>
            <person name="Ivanova N."/>
            <person name="Sikorski J."/>
            <person name="Jando M."/>
            <person name="Lapidus A."/>
            <person name="Nolan M."/>
            <person name="Lucas S."/>
            <person name="Del Rio T.G."/>
            <person name="Tice H."/>
            <person name="Copeland A."/>
            <person name="Cheng J.F."/>
            <person name="Chen F."/>
            <person name="Bruce D."/>
            <person name="Goodwin L."/>
            <person name="Pitluck S."/>
            <person name="Mavromatis K."/>
            <person name="Ovchinnikova G."/>
            <person name="Pati A."/>
            <person name="Chen A."/>
            <person name="Palaniappan K."/>
            <person name="Land M."/>
            <person name="Hauser L."/>
            <person name="Chang Y.J."/>
            <person name="Jeffries C.D."/>
            <person name="Chain P."/>
            <person name="Saunders E."/>
            <person name="Han C."/>
            <person name="Detter J.C."/>
            <person name="Brettin T."/>
            <person name="Rohde M."/>
            <person name="Goker M."/>
            <person name="Bristow J."/>
            <person name="Eisen J.A."/>
            <person name="Markowitz V."/>
            <person name="Hugenholtz P."/>
            <person name="Klenk H.P."/>
            <person name="Kyrpides N.C."/>
        </authorList>
    </citation>
    <scope>NUCLEOTIDE SEQUENCE [LARGE SCALE GENOMIC DNA]</scope>
    <source>
        <strain evidence="3">ATCC 25592 / DSM 43247 / BCRC 13721 / JCM 3198 / KCTC 3076 / NBRC 16047 / NCTC 10667</strain>
    </source>
</reference>
<gene>
    <name evidence="2" type="ordered locus">Gbro_1212</name>
</gene>
<feature type="domain" description="ER-bound oxygenase mpaB/mpaB'/Rubber oxygenase catalytic" evidence="1">
    <location>
        <begin position="34"/>
        <end position="272"/>
    </location>
</feature>
<dbReference type="Proteomes" id="UP000001219">
    <property type="component" value="Chromosome"/>
</dbReference>
<evidence type="ECO:0000313" key="3">
    <source>
        <dbReference type="Proteomes" id="UP000001219"/>
    </source>
</evidence>
<keyword evidence="3" id="KW-1185">Reference proteome</keyword>
<dbReference type="InterPro" id="IPR018713">
    <property type="entry name" value="MPAB/Lcp_cat_dom"/>
</dbReference>
<dbReference type="GO" id="GO:0016491">
    <property type="term" value="F:oxidoreductase activity"/>
    <property type="evidence" value="ECO:0007669"/>
    <property type="project" value="InterPro"/>
</dbReference>
<dbReference type="Pfam" id="PF09995">
    <property type="entry name" value="MPAB_Lcp_cat"/>
    <property type="match status" value="1"/>
</dbReference>
<dbReference type="PANTHER" id="PTHR36151:SF3">
    <property type="entry name" value="ER-BOUND OXYGENASE MPAB_MPAB'_RUBBER OXYGENASE CATALYTIC DOMAIN-CONTAINING PROTEIN"/>
    <property type="match status" value="1"/>
</dbReference>
<evidence type="ECO:0000313" key="2">
    <source>
        <dbReference type="EMBL" id="ACY20513.1"/>
    </source>
</evidence>
<dbReference type="STRING" id="526226.Gbro_1212"/>
<dbReference type="EMBL" id="CP001802">
    <property type="protein sequence ID" value="ACY20513.1"/>
    <property type="molecule type" value="Genomic_DNA"/>
</dbReference>
<dbReference type="eggNOG" id="COG3662">
    <property type="taxonomic scope" value="Bacteria"/>
</dbReference>
<reference evidence="3" key="1">
    <citation type="submission" date="2009-10" db="EMBL/GenBank/DDBJ databases">
        <title>The complete chromosome of Gordonia bronchialis DSM 43247.</title>
        <authorList>
            <consortium name="US DOE Joint Genome Institute (JGI-PGF)"/>
            <person name="Lucas S."/>
            <person name="Copeland A."/>
            <person name="Lapidus A."/>
            <person name="Glavina del Rio T."/>
            <person name="Dalin E."/>
            <person name="Tice H."/>
            <person name="Bruce D."/>
            <person name="Goodwin L."/>
            <person name="Pitluck S."/>
            <person name="Kyrpides N."/>
            <person name="Mavromatis K."/>
            <person name="Ivanova N."/>
            <person name="Ovchinnikova G."/>
            <person name="Saunders E."/>
            <person name="Brettin T."/>
            <person name="Detter J.C."/>
            <person name="Han C."/>
            <person name="Larimer F."/>
            <person name="Land M."/>
            <person name="Hauser L."/>
            <person name="Markowitz V."/>
            <person name="Cheng J.-F."/>
            <person name="Hugenholtz P."/>
            <person name="Woyke T."/>
            <person name="Wu D."/>
            <person name="Jando M."/>
            <person name="Schneider S."/>
            <person name="Goeker M."/>
            <person name="Klenk H.-P."/>
            <person name="Eisen J.A."/>
        </authorList>
    </citation>
    <scope>NUCLEOTIDE SEQUENCE [LARGE SCALE GENOMIC DNA]</scope>
    <source>
        <strain evidence="3">ATCC 25592 / DSM 43247 / BCRC 13721 / JCM 3198 / KCTC 3076 / NBRC 16047 / NCTC 10667</strain>
    </source>
</reference>
<protein>
    <recommendedName>
        <fullName evidence="1">ER-bound oxygenase mpaB/mpaB'/Rubber oxygenase catalytic domain-containing protein</fullName>
    </recommendedName>
</protein>
<accession>D0L5I4</accession>
<dbReference type="KEGG" id="gbr:Gbro_1212"/>
<dbReference type="HOGENOM" id="CLU_059206_2_1_11"/>
<dbReference type="PANTHER" id="PTHR36151">
    <property type="entry name" value="BLR2777 PROTEIN"/>
    <property type="match status" value="1"/>
</dbReference>
<dbReference type="AlphaFoldDB" id="D0L5I4"/>
<evidence type="ECO:0000259" key="1">
    <source>
        <dbReference type="Pfam" id="PF09995"/>
    </source>
</evidence>
<sequence length="307" mass="34881">MRTDELIDTDTPTVTVPAAQDISRAPLGPDSASWRHGNDWRALLGARSTIWLEVAHPVVGAGAGQHSRFDTDRWGTLTRRFQTMFAIYGGHCDAGAHAAAEHLRAVHSNVKGVDVHGRSYHALNADAYLWVAATGYSTQADIRRVFDGEVDVELEDALYDDWKRTARALGVPERVIPKTREDFWEYYWHVVDDVLERNLSTGRVLDVDSRPLPRHPSFRGPTFIWNLGARPFQRLIVLSGAGLLPPQTRELLGIEWNSRRQKRFDALVHTVRVIDRFLPDSARYPFRRITPNPKLPDFFITRQEGRS</sequence>
<proteinExistence type="predicted"/>
<organism evidence="2 3">
    <name type="scientific">Gordonia bronchialis (strain ATCC 25592 / DSM 43247 / BCRC 13721 / JCM 3198 / KCTC 3076 / NBRC 16047 / NCTC 10667)</name>
    <name type="common">Rhodococcus bronchialis</name>
    <dbReference type="NCBI Taxonomy" id="526226"/>
    <lineage>
        <taxon>Bacteria</taxon>
        <taxon>Bacillati</taxon>
        <taxon>Actinomycetota</taxon>
        <taxon>Actinomycetes</taxon>
        <taxon>Mycobacteriales</taxon>
        <taxon>Gordoniaceae</taxon>
        <taxon>Gordonia</taxon>
    </lineage>
</organism>